<evidence type="ECO:0000313" key="1">
    <source>
        <dbReference type="EMBL" id="KAK7817857.1"/>
    </source>
</evidence>
<name>A0AAW0IU84_QUESU</name>
<protein>
    <submittedName>
        <fullName evidence="1">Uncharacterized protein</fullName>
    </submittedName>
</protein>
<comment type="caution">
    <text evidence="1">The sequence shown here is derived from an EMBL/GenBank/DDBJ whole genome shotgun (WGS) entry which is preliminary data.</text>
</comment>
<organism evidence="1 2">
    <name type="scientific">Quercus suber</name>
    <name type="common">Cork oak</name>
    <dbReference type="NCBI Taxonomy" id="58331"/>
    <lineage>
        <taxon>Eukaryota</taxon>
        <taxon>Viridiplantae</taxon>
        <taxon>Streptophyta</taxon>
        <taxon>Embryophyta</taxon>
        <taxon>Tracheophyta</taxon>
        <taxon>Spermatophyta</taxon>
        <taxon>Magnoliopsida</taxon>
        <taxon>eudicotyledons</taxon>
        <taxon>Gunneridae</taxon>
        <taxon>Pentapetalae</taxon>
        <taxon>rosids</taxon>
        <taxon>fabids</taxon>
        <taxon>Fagales</taxon>
        <taxon>Fagaceae</taxon>
        <taxon>Quercus</taxon>
    </lineage>
</organism>
<dbReference type="AlphaFoldDB" id="A0AAW0IU84"/>
<dbReference type="EMBL" id="PKMF04000857">
    <property type="protein sequence ID" value="KAK7817857.1"/>
    <property type="molecule type" value="Genomic_DNA"/>
</dbReference>
<reference evidence="1 2" key="1">
    <citation type="journal article" date="2018" name="Sci. Data">
        <title>The draft genome sequence of cork oak.</title>
        <authorList>
            <person name="Ramos A.M."/>
            <person name="Usie A."/>
            <person name="Barbosa P."/>
            <person name="Barros P.M."/>
            <person name="Capote T."/>
            <person name="Chaves I."/>
            <person name="Simoes F."/>
            <person name="Abreu I."/>
            <person name="Carrasquinho I."/>
            <person name="Faro C."/>
            <person name="Guimaraes J.B."/>
            <person name="Mendonca D."/>
            <person name="Nobrega F."/>
            <person name="Rodrigues L."/>
            <person name="Saibo N.J.M."/>
            <person name="Varela M.C."/>
            <person name="Egas C."/>
            <person name="Matos J."/>
            <person name="Miguel C.M."/>
            <person name="Oliveira M.M."/>
            <person name="Ricardo C.P."/>
            <person name="Goncalves S."/>
        </authorList>
    </citation>
    <scope>NUCLEOTIDE SEQUENCE [LARGE SCALE GENOMIC DNA]</scope>
    <source>
        <strain evidence="2">cv. HL8</strain>
    </source>
</reference>
<evidence type="ECO:0000313" key="2">
    <source>
        <dbReference type="Proteomes" id="UP000237347"/>
    </source>
</evidence>
<accession>A0AAW0IU84</accession>
<dbReference type="Proteomes" id="UP000237347">
    <property type="component" value="Unassembled WGS sequence"/>
</dbReference>
<sequence>MILSLIVTSLITYIMKASHLPYHYHGKLL</sequence>
<proteinExistence type="predicted"/>
<keyword evidence="2" id="KW-1185">Reference proteome</keyword>
<gene>
    <name evidence="1" type="ORF">CFP56_042053</name>
</gene>